<comment type="similarity">
    <text evidence="2">Belongs to the NAD(P)-dependent epimerase/dehydratase family. Dihydroflavonol-4-reductase subfamily.</text>
</comment>
<feature type="domain" description="NAD-dependent epimerase/dehydratase" evidence="3">
    <location>
        <begin position="12"/>
        <end position="212"/>
    </location>
</feature>
<evidence type="ECO:0000256" key="1">
    <source>
        <dbReference type="ARBA" id="ARBA00023002"/>
    </source>
</evidence>
<keyword evidence="1" id="KW-0560">Oxidoreductase</keyword>
<dbReference type="InterPro" id="IPR036291">
    <property type="entry name" value="NAD(P)-bd_dom_sf"/>
</dbReference>
<dbReference type="Proteomes" id="UP000799424">
    <property type="component" value="Unassembled WGS sequence"/>
</dbReference>
<dbReference type="InterPro" id="IPR050425">
    <property type="entry name" value="NAD(P)_dehydrat-like"/>
</dbReference>
<keyword evidence="5" id="KW-1185">Reference proteome</keyword>
<dbReference type="Pfam" id="PF01370">
    <property type="entry name" value="Epimerase"/>
    <property type="match status" value="1"/>
</dbReference>
<gene>
    <name evidence="4" type="ORF">CC86DRAFT_195767</name>
</gene>
<dbReference type="InterPro" id="IPR001509">
    <property type="entry name" value="Epimerase_deHydtase"/>
</dbReference>
<sequence>MPTVVIESSALVFVTGANGLIGSHVVDQLLARGYKVRGAVRDTEKTKWLKGYFDSKYRDASFEMLAVPDMTIEGCYDDLLDGVKGFIHLAAPVGGILDLELALDIGRRAGLNALKACAKQPSIKRFVNTSSLFAATLPQSGLDDDFVIDESTYNDDALEEAKTNETRKKGILIYAAMKSETEKAMWKWMKESNPGFSMNSVLPYANFGPVLVPEHQGYPSTIEWARPAFTGEHFEAFVKAVPPQGFISLRDDALLHVSALIYEDVSGERLFGDAGRWNYNQLLAIYRQHYPEKSFVDDVEGLGDDKVRAPTARAEEVLRWVKGSGWDGLEESVVAMSKDW</sequence>
<dbReference type="EMBL" id="MU006222">
    <property type="protein sequence ID" value="KAF2828624.1"/>
    <property type="molecule type" value="Genomic_DNA"/>
</dbReference>
<dbReference type="FunFam" id="3.40.50.720:FF:000426">
    <property type="entry name" value="Aldehyde reductase 2"/>
    <property type="match status" value="1"/>
</dbReference>
<accession>A0A6A7A744</accession>
<evidence type="ECO:0000313" key="5">
    <source>
        <dbReference type="Proteomes" id="UP000799424"/>
    </source>
</evidence>
<organism evidence="4 5">
    <name type="scientific">Ophiobolus disseminans</name>
    <dbReference type="NCBI Taxonomy" id="1469910"/>
    <lineage>
        <taxon>Eukaryota</taxon>
        <taxon>Fungi</taxon>
        <taxon>Dikarya</taxon>
        <taxon>Ascomycota</taxon>
        <taxon>Pezizomycotina</taxon>
        <taxon>Dothideomycetes</taxon>
        <taxon>Pleosporomycetidae</taxon>
        <taxon>Pleosporales</taxon>
        <taxon>Pleosporineae</taxon>
        <taxon>Phaeosphaeriaceae</taxon>
        <taxon>Ophiobolus</taxon>
    </lineage>
</organism>
<proteinExistence type="inferred from homology"/>
<evidence type="ECO:0000259" key="3">
    <source>
        <dbReference type="Pfam" id="PF01370"/>
    </source>
</evidence>
<evidence type="ECO:0000256" key="2">
    <source>
        <dbReference type="ARBA" id="ARBA00023445"/>
    </source>
</evidence>
<dbReference type="AlphaFoldDB" id="A0A6A7A744"/>
<name>A0A6A7A744_9PLEO</name>
<dbReference type="Gene3D" id="3.40.50.720">
    <property type="entry name" value="NAD(P)-binding Rossmann-like Domain"/>
    <property type="match status" value="1"/>
</dbReference>
<protein>
    <submittedName>
        <fullName evidence="4">NAD(P)-binding protein</fullName>
    </submittedName>
</protein>
<reference evidence="4" key="1">
    <citation type="journal article" date="2020" name="Stud. Mycol.">
        <title>101 Dothideomycetes genomes: a test case for predicting lifestyles and emergence of pathogens.</title>
        <authorList>
            <person name="Haridas S."/>
            <person name="Albert R."/>
            <person name="Binder M."/>
            <person name="Bloem J."/>
            <person name="Labutti K."/>
            <person name="Salamov A."/>
            <person name="Andreopoulos B."/>
            <person name="Baker S."/>
            <person name="Barry K."/>
            <person name="Bills G."/>
            <person name="Bluhm B."/>
            <person name="Cannon C."/>
            <person name="Castanera R."/>
            <person name="Culley D."/>
            <person name="Daum C."/>
            <person name="Ezra D."/>
            <person name="Gonzalez J."/>
            <person name="Henrissat B."/>
            <person name="Kuo A."/>
            <person name="Liang C."/>
            <person name="Lipzen A."/>
            <person name="Lutzoni F."/>
            <person name="Magnuson J."/>
            <person name="Mondo S."/>
            <person name="Nolan M."/>
            <person name="Ohm R."/>
            <person name="Pangilinan J."/>
            <person name="Park H.-J."/>
            <person name="Ramirez L."/>
            <person name="Alfaro M."/>
            <person name="Sun H."/>
            <person name="Tritt A."/>
            <person name="Yoshinaga Y."/>
            <person name="Zwiers L.-H."/>
            <person name="Turgeon B."/>
            <person name="Goodwin S."/>
            <person name="Spatafora J."/>
            <person name="Crous P."/>
            <person name="Grigoriev I."/>
        </authorList>
    </citation>
    <scope>NUCLEOTIDE SEQUENCE</scope>
    <source>
        <strain evidence="4">CBS 113818</strain>
    </source>
</reference>
<dbReference type="PANTHER" id="PTHR10366:SF562">
    <property type="entry name" value="ALDEHYDE REDUCTASE II (AFU_ORTHOLOGUE AFUA_1G11360)"/>
    <property type="match status" value="1"/>
</dbReference>
<dbReference type="OrthoDB" id="2735536at2759"/>
<dbReference type="SUPFAM" id="SSF51735">
    <property type="entry name" value="NAD(P)-binding Rossmann-fold domains"/>
    <property type="match status" value="1"/>
</dbReference>
<dbReference type="GO" id="GO:0016616">
    <property type="term" value="F:oxidoreductase activity, acting on the CH-OH group of donors, NAD or NADP as acceptor"/>
    <property type="evidence" value="ECO:0007669"/>
    <property type="project" value="TreeGrafter"/>
</dbReference>
<evidence type="ECO:0000313" key="4">
    <source>
        <dbReference type="EMBL" id="KAF2828624.1"/>
    </source>
</evidence>
<dbReference type="PANTHER" id="PTHR10366">
    <property type="entry name" value="NAD DEPENDENT EPIMERASE/DEHYDRATASE"/>
    <property type="match status" value="1"/>
</dbReference>